<reference evidence="3 4" key="1">
    <citation type="journal article" date="2018" name="Evol. Lett.">
        <title>Horizontal gene cluster transfer increased hallucinogenic mushroom diversity.</title>
        <authorList>
            <person name="Reynolds H.T."/>
            <person name="Vijayakumar V."/>
            <person name="Gluck-Thaler E."/>
            <person name="Korotkin H.B."/>
            <person name="Matheny P.B."/>
            <person name="Slot J.C."/>
        </authorList>
    </citation>
    <scope>NUCLEOTIDE SEQUENCE [LARGE SCALE GENOMIC DNA]</scope>
    <source>
        <strain evidence="3 4">2629</strain>
    </source>
</reference>
<sequence length="467" mass="51477">MAGPSTRLIPADVTAESATWVIIDDTSSDINYIGNWAQTTATPQLNSIGYFGPTFLDTLHTITGQGSLTYTFQGTAVELYGSAIIKRGDRLPKMNCIVDGVNHSPNREGWESNHYPFCQILDMEDGQHTLNFTVEIPSSQNISIDKVAYIPSPSADLSHALLQVDESDFSIKYDPYWQDIVAARWTYSNGSRAIIEFTGTSLSWYAMSFEQDINCTEARATYTLDDDPEEHTIVIPVRRKDPAVFLNEQVFTLTDLEPKRHQLNITYRSNSTSRPLYLDYLLIQRAPDNDLPPTTTSGAPGATTAGDQASTSSNGNPHYHSFATWTDTFDFRYITGNSDGLSSSAEIGIGIGAAILLISLVFFFYRRYKHRAQNQEDASGVNGPQMTAQSNFPSRGGGGVSFPTPNGSHVTPFILHSQRSRSSSEPINAVAPTNPVSNEPQHVTHLEGPHSPVFSEELPRYSIHIPQ</sequence>
<feature type="transmembrane region" description="Helical" evidence="2">
    <location>
        <begin position="347"/>
        <end position="365"/>
    </location>
</feature>
<dbReference type="Proteomes" id="UP000284842">
    <property type="component" value="Unassembled WGS sequence"/>
</dbReference>
<evidence type="ECO:0000313" key="3">
    <source>
        <dbReference type="EMBL" id="PPR01257.1"/>
    </source>
</evidence>
<evidence type="ECO:0000256" key="2">
    <source>
        <dbReference type="SAM" id="Phobius"/>
    </source>
</evidence>
<feature type="region of interest" description="Disordered" evidence="1">
    <location>
        <begin position="289"/>
        <end position="315"/>
    </location>
</feature>
<feature type="region of interest" description="Disordered" evidence="1">
    <location>
        <begin position="373"/>
        <end position="437"/>
    </location>
</feature>
<dbReference type="OrthoDB" id="3013353at2759"/>
<keyword evidence="2" id="KW-0472">Membrane</keyword>
<evidence type="ECO:0000256" key="1">
    <source>
        <dbReference type="SAM" id="MobiDB-lite"/>
    </source>
</evidence>
<dbReference type="InParanoid" id="A0A409YE36"/>
<dbReference type="EMBL" id="NHTK01001263">
    <property type="protein sequence ID" value="PPR01257.1"/>
    <property type="molecule type" value="Genomic_DNA"/>
</dbReference>
<organism evidence="3 4">
    <name type="scientific">Panaeolus cyanescens</name>
    <dbReference type="NCBI Taxonomy" id="181874"/>
    <lineage>
        <taxon>Eukaryota</taxon>
        <taxon>Fungi</taxon>
        <taxon>Dikarya</taxon>
        <taxon>Basidiomycota</taxon>
        <taxon>Agaricomycotina</taxon>
        <taxon>Agaricomycetes</taxon>
        <taxon>Agaricomycetidae</taxon>
        <taxon>Agaricales</taxon>
        <taxon>Agaricineae</taxon>
        <taxon>Galeropsidaceae</taxon>
        <taxon>Panaeolus</taxon>
    </lineage>
</organism>
<evidence type="ECO:0000313" key="4">
    <source>
        <dbReference type="Proteomes" id="UP000284842"/>
    </source>
</evidence>
<accession>A0A409YE36</accession>
<gene>
    <name evidence="3" type="ORF">CVT24_006021</name>
</gene>
<dbReference type="AlphaFoldDB" id="A0A409YE36"/>
<feature type="compositionally biased region" description="Low complexity" evidence="1">
    <location>
        <begin position="292"/>
        <end position="306"/>
    </location>
</feature>
<keyword evidence="2" id="KW-1133">Transmembrane helix</keyword>
<dbReference type="STRING" id="181874.A0A409YE36"/>
<comment type="caution">
    <text evidence="3">The sequence shown here is derived from an EMBL/GenBank/DDBJ whole genome shotgun (WGS) entry which is preliminary data.</text>
</comment>
<proteinExistence type="predicted"/>
<keyword evidence="2" id="KW-0812">Transmembrane</keyword>
<keyword evidence="4" id="KW-1185">Reference proteome</keyword>
<protein>
    <submittedName>
        <fullName evidence="3">Uncharacterized protein</fullName>
    </submittedName>
</protein>
<name>A0A409YE36_9AGAR</name>
<dbReference type="Gene3D" id="2.60.120.260">
    <property type="entry name" value="Galactose-binding domain-like"/>
    <property type="match status" value="2"/>
</dbReference>
<feature type="compositionally biased region" description="Polar residues" evidence="1">
    <location>
        <begin position="382"/>
        <end position="393"/>
    </location>
</feature>